<evidence type="ECO:0000313" key="2">
    <source>
        <dbReference type="EMBL" id="AEF20460.1"/>
    </source>
</evidence>
<dbReference type="RefSeq" id="WP_013789602.1">
    <property type="nucleotide sequence ID" value="NC_015556.1"/>
</dbReference>
<keyword evidence="3" id="KW-1185">Reference proteome</keyword>
<keyword evidence="1" id="KW-0175">Coiled coil</keyword>
<gene>
    <name evidence="2" type="ordered locus">Psefu_0478</name>
</gene>
<dbReference type="eggNOG" id="ENOG5033CJJ">
    <property type="taxonomic scope" value="Bacteria"/>
</dbReference>
<reference evidence="2 3" key="1">
    <citation type="submission" date="2011-04" db="EMBL/GenBank/DDBJ databases">
        <title>Complete sequence of Pseudomonas fulva 12-X.</title>
        <authorList>
            <consortium name="US DOE Joint Genome Institute"/>
            <person name="Lucas S."/>
            <person name="Han J."/>
            <person name="Lapidus A."/>
            <person name="Cheng J.-F."/>
            <person name="Goodwin L."/>
            <person name="Pitluck S."/>
            <person name="Peters L."/>
            <person name="Mikhailova N."/>
            <person name="Pagani I."/>
            <person name="Davenport K."/>
            <person name="Han C."/>
            <person name="Tapia R."/>
            <person name="Land M."/>
            <person name="Hauser L."/>
            <person name="Kyrpides N."/>
            <person name="Ivanova N."/>
            <person name="Pagani I."/>
            <person name="Lcollab F.I."/>
            <person name="Woyke T."/>
        </authorList>
    </citation>
    <scope>NUCLEOTIDE SEQUENCE [LARGE SCALE GENOMIC DNA]</scope>
    <source>
        <strain evidence="3">12-X</strain>
    </source>
</reference>
<organism evidence="2 3">
    <name type="scientific">Pseudomonas fulva (strain 12-X)</name>
    <dbReference type="NCBI Taxonomy" id="743720"/>
    <lineage>
        <taxon>Bacteria</taxon>
        <taxon>Pseudomonadati</taxon>
        <taxon>Pseudomonadota</taxon>
        <taxon>Gammaproteobacteria</taxon>
        <taxon>Pseudomonadales</taxon>
        <taxon>Pseudomonadaceae</taxon>
        <taxon>Pseudomonas</taxon>
    </lineage>
</organism>
<accession>F6AHJ4</accession>
<dbReference type="HOGENOM" id="CLU_135062_0_0_6"/>
<name>F6AHJ4_PSEF1</name>
<protein>
    <submittedName>
        <fullName evidence="2">Uncharacterized protein</fullName>
    </submittedName>
</protein>
<dbReference type="KEGG" id="pfv:Psefu_0478"/>
<dbReference type="Proteomes" id="UP000000686">
    <property type="component" value="Chromosome"/>
</dbReference>
<sequence>MADMTLIATALNGIKTATDIARFLKDSDFSLEKAELKLKLADLIGALADIKIELADIQETISDKNKTIQELQDAFQNKGSLLRNLDAYYETNETGKPHGIAYCLKCWEVEHKKRSLIKLAGNMHINVCSACAHQYSARLSQPIYE</sequence>
<dbReference type="AlphaFoldDB" id="F6AHJ4"/>
<proteinExistence type="predicted"/>
<feature type="coiled-coil region" evidence="1">
    <location>
        <begin position="33"/>
        <end position="74"/>
    </location>
</feature>
<dbReference type="EMBL" id="CP002727">
    <property type="protein sequence ID" value="AEF20460.1"/>
    <property type="molecule type" value="Genomic_DNA"/>
</dbReference>
<evidence type="ECO:0000256" key="1">
    <source>
        <dbReference type="SAM" id="Coils"/>
    </source>
</evidence>
<evidence type="ECO:0000313" key="3">
    <source>
        <dbReference type="Proteomes" id="UP000000686"/>
    </source>
</evidence>
<dbReference type="OrthoDB" id="6119186at2"/>